<comment type="caution">
    <text evidence="2">The sequence shown here is derived from an EMBL/GenBank/DDBJ whole genome shotgun (WGS) entry which is preliminary data.</text>
</comment>
<accession>A0AAD7WGY4</accession>
<protein>
    <submittedName>
        <fullName evidence="2">Uncharacterized protein</fullName>
    </submittedName>
</protein>
<organism evidence="2 3">
    <name type="scientific">Aldrovandia affinis</name>
    <dbReference type="NCBI Taxonomy" id="143900"/>
    <lineage>
        <taxon>Eukaryota</taxon>
        <taxon>Metazoa</taxon>
        <taxon>Chordata</taxon>
        <taxon>Craniata</taxon>
        <taxon>Vertebrata</taxon>
        <taxon>Euteleostomi</taxon>
        <taxon>Actinopterygii</taxon>
        <taxon>Neopterygii</taxon>
        <taxon>Teleostei</taxon>
        <taxon>Notacanthiformes</taxon>
        <taxon>Halosauridae</taxon>
        <taxon>Aldrovandia</taxon>
    </lineage>
</organism>
<feature type="compositionally biased region" description="Basic and acidic residues" evidence="1">
    <location>
        <begin position="56"/>
        <end position="66"/>
    </location>
</feature>
<gene>
    <name evidence="2" type="ORF">AAFF_G00016780</name>
</gene>
<evidence type="ECO:0000313" key="2">
    <source>
        <dbReference type="EMBL" id="KAJ8396612.1"/>
    </source>
</evidence>
<evidence type="ECO:0000256" key="1">
    <source>
        <dbReference type="SAM" id="MobiDB-lite"/>
    </source>
</evidence>
<proteinExistence type="predicted"/>
<keyword evidence="3" id="KW-1185">Reference proteome</keyword>
<reference evidence="2" key="1">
    <citation type="journal article" date="2023" name="Science">
        <title>Genome structures resolve the early diversification of teleost fishes.</title>
        <authorList>
            <person name="Parey E."/>
            <person name="Louis A."/>
            <person name="Montfort J."/>
            <person name="Bouchez O."/>
            <person name="Roques C."/>
            <person name="Iampietro C."/>
            <person name="Lluch J."/>
            <person name="Castinel A."/>
            <person name="Donnadieu C."/>
            <person name="Desvignes T."/>
            <person name="Floi Bucao C."/>
            <person name="Jouanno E."/>
            <person name="Wen M."/>
            <person name="Mejri S."/>
            <person name="Dirks R."/>
            <person name="Jansen H."/>
            <person name="Henkel C."/>
            <person name="Chen W.J."/>
            <person name="Zahm M."/>
            <person name="Cabau C."/>
            <person name="Klopp C."/>
            <person name="Thompson A.W."/>
            <person name="Robinson-Rechavi M."/>
            <person name="Braasch I."/>
            <person name="Lecointre G."/>
            <person name="Bobe J."/>
            <person name="Postlethwait J.H."/>
            <person name="Berthelot C."/>
            <person name="Roest Crollius H."/>
            <person name="Guiguen Y."/>
        </authorList>
    </citation>
    <scope>NUCLEOTIDE SEQUENCE</scope>
    <source>
        <strain evidence="2">NC1722</strain>
    </source>
</reference>
<dbReference type="AlphaFoldDB" id="A0AAD7WGY4"/>
<dbReference type="EMBL" id="JAINUG010000105">
    <property type="protein sequence ID" value="KAJ8396612.1"/>
    <property type="molecule type" value="Genomic_DNA"/>
</dbReference>
<evidence type="ECO:0000313" key="3">
    <source>
        <dbReference type="Proteomes" id="UP001221898"/>
    </source>
</evidence>
<sequence>MDLGKKVALSKSLVVPGGEVSFESSGKTDSLQNQVSSKAIIMMKAGTGLRSRRTTRRGERESGENP</sequence>
<name>A0AAD7WGY4_9TELE</name>
<dbReference type="Proteomes" id="UP001221898">
    <property type="component" value="Unassembled WGS sequence"/>
</dbReference>
<feature type="region of interest" description="Disordered" evidence="1">
    <location>
        <begin position="46"/>
        <end position="66"/>
    </location>
</feature>